<dbReference type="InterPro" id="IPR008969">
    <property type="entry name" value="CarboxyPept-like_regulatory"/>
</dbReference>
<keyword evidence="2" id="KW-1185">Reference proteome</keyword>
<name>A0A4Q1KTR8_9FLAO</name>
<proteinExistence type="predicted"/>
<dbReference type="Proteomes" id="UP000289734">
    <property type="component" value="Unassembled WGS sequence"/>
</dbReference>
<dbReference type="EMBL" id="SBKQ01000004">
    <property type="protein sequence ID" value="RXR33497.1"/>
    <property type="molecule type" value="Genomic_DNA"/>
</dbReference>
<comment type="caution">
    <text evidence="1">The sequence shown here is derived from an EMBL/GenBank/DDBJ whole genome shotgun (WGS) entry which is preliminary data.</text>
</comment>
<evidence type="ECO:0008006" key="3">
    <source>
        <dbReference type="Google" id="ProtNLM"/>
    </source>
</evidence>
<reference evidence="2" key="1">
    <citation type="submission" date="2019-01" db="EMBL/GenBank/DDBJ databases">
        <title>Cytophagaceae bacterium strain CAR-16.</title>
        <authorList>
            <person name="Chen W.-M."/>
        </authorList>
    </citation>
    <scope>NUCLEOTIDE SEQUENCE [LARGE SCALE GENOMIC DNA]</scope>
    <source>
        <strain evidence="2">ICH-30</strain>
    </source>
</reference>
<dbReference type="SUPFAM" id="SSF49464">
    <property type="entry name" value="Carboxypeptidase regulatory domain-like"/>
    <property type="match status" value="1"/>
</dbReference>
<accession>A0A4Q1KTR8</accession>
<evidence type="ECO:0000313" key="1">
    <source>
        <dbReference type="EMBL" id="RXR33497.1"/>
    </source>
</evidence>
<gene>
    <name evidence="1" type="ORF">EQG68_04515</name>
</gene>
<evidence type="ECO:0000313" key="2">
    <source>
        <dbReference type="Proteomes" id="UP000289734"/>
    </source>
</evidence>
<sequence>MKNIKKIIETIFIIFFLFLSIKAFSQEKKLETIKFKVEESKNNPLPGTSIYEKETTNVTTTNFEGEAFLELKNTNQTIILSFIGPQISFNLIDNIDFIHLNIKKRRLTFYRNGKKVKRIKPKFDGI</sequence>
<protein>
    <recommendedName>
        <fullName evidence="3">Carboxypeptidase-like regulatory domain-containing protein</fullName>
    </recommendedName>
</protein>
<dbReference type="AlphaFoldDB" id="A0A4Q1KTR8"/>
<organism evidence="1 2">
    <name type="scientific">Flavobacterium piscinae</name>
    <dbReference type="NCBI Taxonomy" id="2506424"/>
    <lineage>
        <taxon>Bacteria</taxon>
        <taxon>Pseudomonadati</taxon>
        <taxon>Bacteroidota</taxon>
        <taxon>Flavobacteriia</taxon>
        <taxon>Flavobacteriales</taxon>
        <taxon>Flavobacteriaceae</taxon>
        <taxon>Flavobacterium</taxon>
    </lineage>
</organism>
<dbReference type="RefSeq" id="WP_129463599.1">
    <property type="nucleotide sequence ID" value="NZ_SBKQ01000004.1"/>
</dbReference>
<dbReference type="OrthoDB" id="1223654at2"/>